<comment type="caution">
    <text evidence="1">The sequence shown here is derived from an EMBL/GenBank/DDBJ whole genome shotgun (WGS) entry which is preliminary data.</text>
</comment>
<keyword evidence="2" id="KW-1185">Reference proteome</keyword>
<protein>
    <submittedName>
        <fullName evidence="1">Uncharacterized protein</fullName>
    </submittedName>
</protein>
<dbReference type="Proteomes" id="UP000827872">
    <property type="component" value="Linkage Group LG06"/>
</dbReference>
<accession>A0ACB8FSS4</accession>
<organism evidence="1 2">
    <name type="scientific">Sphaerodactylus townsendi</name>
    <dbReference type="NCBI Taxonomy" id="933632"/>
    <lineage>
        <taxon>Eukaryota</taxon>
        <taxon>Metazoa</taxon>
        <taxon>Chordata</taxon>
        <taxon>Craniata</taxon>
        <taxon>Vertebrata</taxon>
        <taxon>Euteleostomi</taxon>
        <taxon>Lepidosauria</taxon>
        <taxon>Squamata</taxon>
        <taxon>Bifurcata</taxon>
        <taxon>Gekkota</taxon>
        <taxon>Sphaerodactylidae</taxon>
        <taxon>Sphaerodactylus</taxon>
    </lineage>
</organism>
<gene>
    <name evidence="1" type="ORF">K3G42_029977</name>
</gene>
<evidence type="ECO:0000313" key="1">
    <source>
        <dbReference type="EMBL" id="KAH8008553.1"/>
    </source>
</evidence>
<name>A0ACB8FSS4_9SAUR</name>
<dbReference type="EMBL" id="CM037619">
    <property type="protein sequence ID" value="KAH8008553.1"/>
    <property type="molecule type" value="Genomic_DNA"/>
</dbReference>
<evidence type="ECO:0000313" key="2">
    <source>
        <dbReference type="Proteomes" id="UP000827872"/>
    </source>
</evidence>
<proteinExistence type="predicted"/>
<sequence length="204" mass="23050">MPEPASRVCYRNSEVTGKKRLEAKAKAICCCPESLPGQNQAERSSLFRSLLQGSSNFALPSLPPPQFKENLLKQQPWKNCSGPHLQPSWTLSNLMGWDKLEALETVVNLYTRVLQNCSQDMADKKIFEPVLETLIPLGHEFQACIRKKPAGRNESENLSTFKKEFQKFKASNAEQSPKCLEAAVGLDIHRLLKTDIKHPPRLMF</sequence>
<reference evidence="1" key="1">
    <citation type="submission" date="2021-08" db="EMBL/GenBank/DDBJ databases">
        <title>The first chromosome-level gecko genome reveals the dynamic sex chromosomes of Neotropical dwarf geckos (Sphaerodactylidae: Sphaerodactylus).</title>
        <authorList>
            <person name="Pinto B.J."/>
            <person name="Keating S.E."/>
            <person name="Gamble T."/>
        </authorList>
    </citation>
    <scope>NUCLEOTIDE SEQUENCE</scope>
    <source>
        <strain evidence="1">TG3544</strain>
    </source>
</reference>